<proteinExistence type="predicted"/>
<evidence type="ECO:0000313" key="2">
    <source>
        <dbReference type="EMBL" id="VVA93686.1"/>
    </source>
</evidence>
<dbReference type="Proteomes" id="UP000489600">
    <property type="component" value="Unassembled WGS sequence"/>
</dbReference>
<gene>
    <name evidence="2" type="ORF">ANE_LOCUS4131</name>
</gene>
<sequence>MLIEGAVQVRRDFPGFSKIERATTSNHCETKTSRIEGFDYSSDVATEESVLESNGENKDKQNQSRSTCSTKARNTSLVMQGRLSLHYSTKEVERDVVDISKRVIVSGLAAKSKCPWRQPKKRGSRQDKRRLEVSD</sequence>
<comment type="caution">
    <text evidence="2">The sequence shown here is derived from an EMBL/GenBank/DDBJ whole genome shotgun (WGS) entry which is preliminary data.</text>
</comment>
<feature type="compositionally biased region" description="Polar residues" evidence="1">
    <location>
        <begin position="63"/>
        <end position="75"/>
    </location>
</feature>
<feature type="region of interest" description="Disordered" evidence="1">
    <location>
        <begin position="45"/>
        <end position="75"/>
    </location>
</feature>
<feature type="compositionally biased region" description="Basic and acidic residues" evidence="1">
    <location>
        <begin position="124"/>
        <end position="135"/>
    </location>
</feature>
<dbReference type="OrthoDB" id="1032578at2759"/>
<accession>A0A565AW97</accession>
<keyword evidence="3" id="KW-1185">Reference proteome</keyword>
<name>A0A565AW97_9BRAS</name>
<reference evidence="2" key="1">
    <citation type="submission" date="2019-07" db="EMBL/GenBank/DDBJ databases">
        <authorList>
            <person name="Dittberner H."/>
        </authorList>
    </citation>
    <scope>NUCLEOTIDE SEQUENCE [LARGE SCALE GENOMIC DNA]</scope>
</reference>
<dbReference type="AlphaFoldDB" id="A0A565AW97"/>
<protein>
    <submittedName>
        <fullName evidence="2">Uncharacterized protein</fullName>
    </submittedName>
</protein>
<organism evidence="2 3">
    <name type="scientific">Arabis nemorensis</name>
    <dbReference type="NCBI Taxonomy" id="586526"/>
    <lineage>
        <taxon>Eukaryota</taxon>
        <taxon>Viridiplantae</taxon>
        <taxon>Streptophyta</taxon>
        <taxon>Embryophyta</taxon>
        <taxon>Tracheophyta</taxon>
        <taxon>Spermatophyta</taxon>
        <taxon>Magnoliopsida</taxon>
        <taxon>eudicotyledons</taxon>
        <taxon>Gunneridae</taxon>
        <taxon>Pentapetalae</taxon>
        <taxon>rosids</taxon>
        <taxon>malvids</taxon>
        <taxon>Brassicales</taxon>
        <taxon>Brassicaceae</taxon>
        <taxon>Arabideae</taxon>
        <taxon>Arabis</taxon>
    </lineage>
</organism>
<evidence type="ECO:0000256" key="1">
    <source>
        <dbReference type="SAM" id="MobiDB-lite"/>
    </source>
</evidence>
<feature type="region of interest" description="Disordered" evidence="1">
    <location>
        <begin position="114"/>
        <end position="135"/>
    </location>
</feature>
<evidence type="ECO:0000313" key="3">
    <source>
        <dbReference type="Proteomes" id="UP000489600"/>
    </source>
</evidence>
<dbReference type="EMBL" id="CABITT030000002">
    <property type="protein sequence ID" value="VVA93686.1"/>
    <property type="molecule type" value="Genomic_DNA"/>
</dbReference>